<evidence type="ECO:0000313" key="3">
    <source>
        <dbReference type="Proteomes" id="UP001177023"/>
    </source>
</evidence>
<gene>
    <name evidence="2" type="ORF">MSPICULIGERA_LOCUS3352</name>
</gene>
<dbReference type="SUPFAM" id="SSF53335">
    <property type="entry name" value="S-adenosyl-L-methionine-dependent methyltransferases"/>
    <property type="match status" value="1"/>
</dbReference>
<dbReference type="InterPro" id="IPR026913">
    <property type="entry name" value="METTL24"/>
</dbReference>
<sequence length="257" mass="29818">MWLDFVDEDDERVAGYYQKSIEARVDAFRSLYEQKVSADEEFPVLYNILVPEVFCPSAVRVGQILDGGKWTCRPWAMPKNCAVYSLGIDNDTTFERDFQKISGQRCRIYAYDMKRPMFPEVLEGLEKLDIHFREAKIGLRDSKVENTVSLENEMKRHHHGQIEVLKMDIEGAEFQVLPPLVERIRICQILIELHGLPPKVVGLLMKLGDGGYRLFSHELTGAGLSAEYSFVHEDCLQRYNARKIGYYLDRISEKYRQ</sequence>
<dbReference type="PANTHER" id="PTHR32026:SF27">
    <property type="entry name" value="METHYLTRANSFERASE FKBM DOMAIN-CONTAINING PROTEIN-RELATED"/>
    <property type="match status" value="1"/>
</dbReference>
<feature type="domain" description="Methyltransferase" evidence="1">
    <location>
        <begin position="46"/>
        <end position="202"/>
    </location>
</feature>
<evidence type="ECO:0000259" key="1">
    <source>
        <dbReference type="Pfam" id="PF13383"/>
    </source>
</evidence>
<proteinExistence type="predicted"/>
<name>A0AA36FTP3_9BILA</name>
<dbReference type="Pfam" id="PF13383">
    <property type="entry name" value="Methyltransf_22"/>
    <property type="match status" value="1"/>
</dbReference>
<feature type="non-terminal residue" evidence="2">
    <location>
        <position position="1"/>
    </location>
</feature>
<dbReference type="EMBL" id="CATQJA010000901">
    <property type="protein sequence ID" value="CAJ0564679.1"/>
    <property type="molecule type" value="Genomic_DNA"/>
</dbReference>
<organism evidence="2 3">
    <name type="scientific">Mesorhabditis spiculigera</name>
    <dbReference type="NCBI Taxonomy" id="96644"/>
    <lineage>
        <taxon>Eukaryota</taxon>
        <taxon>Metazoa</taxon>
        <taxon>Ecdysozoa</taxon>
        <taxon>Nematoda</taxon>
        <taxon>Chromadorea</taxon>
        <taxon>Rhabditida</taxon>
        <taxon>Rhabditina</taxon>
        <taxon>Rhabditomorpha</taxon>
        <taxon>Rhabditoidea</taxon>
        <taxon>Rhabditidae</taxon>
        <taxon>Mesorhabditinae</taxon>
        <taxon>Mesorhabditis</taxon>
    </lineage>
</organism>
<dbReference type="InterPro" id="IPR025714">
    <property type="entry name" value="Methyltranfer_dom"/>
</dbReference>
<protein>
    <recommendedName>
        <fullName evidence="1">Methyltransferase domain-containing protein</fullName>
    </recommendedName>
</protein>
<dbReference type="AlphaFoldDB" id="A0AA36FTP3"/>
<dbReference type="InterPro" id="IPR029063">
    <property type="entry name" value="SAM-dependent_MTases_sf"/>
</dbReference>
<dbReference type="PANTHER" id="PTHR32026">
    <property type="entry name" value="METHYLTRANSFERASE-LIKE PROTEIN 24"/>
    <property type="match status" value="1"/>
</dbReference>
<accession>A0AA36FTP3</accession>
<comment type="caution">
    <text evidence="2">The sequence shown here is derived from an EMBL/GenBank/DDBJ whole genome shotgun (WGS) entry which is preliminary data.</text>
</comment>
<reference evidence="2" key="1">
    <citation type="submission" date="2023-06" db="EMBL/GenBank/DDBJ databases">
        <authorList>
            <person name="Delattre M."/>
        </authorList>
    </citation>
    <scope>NUCLEOTIDE SEQUENCE</scope>
    <source>
        <strain evidence="2">AF72</strain>
    </source>
</reference>
<dbReference type="Proteomes" id="UP001177023">
    <property type="component" value="Unassembled WGS sequence"/>
</dbReference>
<evidence type="ECO:0000313" key="2">
    <source>
        <dbReference type="EMBL" id="CAJ0564679.1"/>
    </source>
</evidence>
<keyword evidence="3" id="KW-1185">Reference proteome</keyword>